<evidence type="ECO:0000313" key="2">
    <source>
        <dbReference type="EMBL" id="RCN31892.1"/>
    </source>
</evidence>
<evidence type="ECO:0000256" key="1">
    <source>
        <dbReference type="SAM" id="MobiDB-lite"/>
    </source>
</evidence>
<feature type="compositionally biased region" description="Polar residues" evidence="1">
    <location>
        <begin position="1"/>
        <end position="12"/>
    </location>
</feature>
<feature type="region of interest" description="Disordered" evidence="1">
    <location>
        <begin position="1"/>
        <end position="25"/>
    </location>
</feature>
<dbReference type="EMBL" id="JOJR01001196">
    <property type="protein sequence ID" value="RCN31892.1"/>
    <property type="molecule type" value="Genomic_DNA"/>
</dbReference>
<reference evidence="2 3" key="1">
    <citation type="submission" date="2014-10" db="EMBL/GenBank/DDBJ databases">
        <title>Draft genome of the hookworm Ancylostoma caninum.</title>
        <authorList>
            <person name="Mitreva M."/>
        </authorList>
    </citation>
    <scope>NUCLEOTIDE SEQUENCE [LARGE SCALE GENOMIC DNA]</scope>
    <source>
        <strain evidence="2 3">Baltimore</strain>
    </source>
</reference>
<feature type="region of interest" description="Disordered" evidence="1">
    <location>
        <begin position="43"/>
        <end position="100"/>
    </location>
</feature>
<accession>A0A368FIL5</accession>
<protein>
    <submittedName>
        <fullName evidence="2">Uncharacterized protein</fullName>
    </submittedName>
</protein>
<dbReference type="AlphaFoldDB" id="A0A368FIL5"/>
<feature type="compositionally biased region" description="Basic residues" evidence="1">
    <location>
        <begin position="55"/>
        <end position="65"/>
    </location>
</feature>
<name>A0A368FIL5_ANCCA</name>
<sequence>MLTRRASLNGQVVNDPASSPAAEVKGRNVKPIAAFTMVLRSSKKTAPKKAAPITPRKKAAGKKATIHNNEKAPEACAPLTKLRGSTDSDGRPIKNIKEGV</sequence>
<comment type="caution">
    <text evidence="2">The sequence shown here is derived from an EMBL/GenBank/DDBJ whole genome shotgun (WGS) entry which is preliminary data.</text>
</comment>
<proteinExistence type="predicted"/>
<dbReference type="Proteomes" id="UP000252519">
    <property type="component" value="Unassembled WGS sequence"/>
</dbReference>
<keyword evidence="3" id="KW-1185">Reference proteome</keyword>
<feature type="compositionally biased region" description="Basic and acidic residues" evidence="1">
    <location>
        <begin position="84"/>
        <end position="100"/>
    </location>
</feature>
<organism evidence="2 3">
    <name type="scientific">Ancylostoma caninum</name>
    <name type="common">Dog hookworm</name>
    <dbReference type="NCBI Taxonomy" id="29170"/>
    <lineage>
        <taxon>Eukaryota</taxon>
        <taxon>Metazoa</taxon>
        <taxon>Ecdysozoa</taxon>
        <taxon>Nematoda</taxon>
        <taxon>Chromadorea</taxon>
        <taxon>Rhabditida</taxon>
        <taxon>Rhabditina</taxon>
        <taxon>Rhabditomorpha</taxon>
        <taxon>Strongyloidea</taxon>
        <taxon>Ancylostomatidae</taxon>
        <taxon>Ancylostomatinae</taxon>
        <taxon>Ancylostoma</taxon>
    </lineage>
</organism>
<gene>
    <name evidence="2" type="ORF">ANCCAN_22311</name>
</gene>
<evidence type="ECO:0000313" key="3">
    <source>
        <dbReference type="Proteomes" id="UP000252519"/>
    </source>
</evidence>